<dbReference type="PANTHER" id="PTHR37984">
    <property type="entry name" value="PROTEIN CBG26694"/>
    <property type="match status" value="1"/>
</dbReference>
<dbReference type="GO" id="GO:0004519">
    <property type="term" value="F:endonuclease activity"/>
    <property type="evidence" value="ECO:0007669"/>
    <property type="project" value="UniProtKB-KW"/>
</dbReference>
<dbReference type="Proteomes" id="UP001627154">
    <property type="component" value="Unassembled WGS sequence"/>
</dbReference>
<feature type="domain" description="Reverse transcriptase RNase H-like" evidence="8">
    <location>
        <begin position="127"/>
        <end position="221"/>
    </location>
</feature>
<evidence type="ECO:0000256" key="4">
    <source>
        <dbReference type="ARBA" id="ARBA00022722"/>
    </source>
</evidence>
<dbReference type="GO" id="GO:0016787">
    <property type="term" value="F:hydrolase activity"/>
    <property type="evidence" value="ECO:0007669"/>
    <property type="project" value="UniProtKB-KW"/>
</dbReference>
<keyword evidence="10" id="KW-1185">Reference proteome</keyword>
<keyword evidence="5" id="KW-0255">Endonuclease</keyword>
<keyword evidence="4" id="KW-0540">Nuclease</keyword>
<dbReference type="InterPro" id="IPR050951">
    <property type="entry name" value="Retrovirus_Pol_polyprotein"/>
</dbReference>
<evidence type="ECO:0000256" key="7">
    <source>
        <dbReference type="ARBA" id="ARBA00022918"/>
    </source>
</evidence>
<protein>
    <recommendedName>
        <fullName evidence="1">RNA-directed DNA polymerase</fullName>
        <ecNumber evidence="1">2.7.7.49</ecNumber>
    </recommendedName>
</protein>
<keyword evidence="6" id="KW-0378">Hydrolase</keyword>
<gene>
    <name evidence="9" type="ORF">TKK_006758</name>
</gene>
<keyword evidence="3" id="KW-0548">Nucleotidyltransferase</keyword>
<accession>A0ABD2X2Q2</accession>
<dbReference type="EMBL" id="JBJJXI010000055">
    <property type="protein sequence ID" value="KAL3399475.1"/>
    <property type="molecule type" value="Genomic_DNA"/>
</dbReference>
<evidence type="ECO:0000313" key="9">
    <source>
        <dbReference type="EMBL" id="KAL3399475.1"/>
    </source>
</evidence>
<reference evidence="9 10" key="1">
    <citation type="journal article" date="2024" name="bioRxiv">
        <title>A reference genome for Trichogramma kaykai: A tiny desert-dwelling parasitoid wasp with competing sex-ratio distorters.</title>
        <authorList>
            <person name="Culotta J."/>
            <person name="Lindsey A.R."/>
        </authorList>
    </citation>
    <scope>NUCLEOTIDE SEQUENCE [LARGE SCALE GENOMIC DNA]</scope>
    <source>
        <strain evidence="9 10">KSX58</strain>
    </source>
</reference>
<dbReference type="InterPro" id="IPR041373">
    <property type="entry name" value="RT_RNaseH"/>
</dbReference>
<evidence type="ECO:0000256" key="1">
    <source>
        <dbReference type="ARBA" id="ARBA00012493"/>
    </source>
</evidence>
<evidence type="ECO:0000256" key="5">
    <source>
        <dbReference type="ARBA" id="ARBA00022759"/>
    </source>
</evidence>
<evidence type="ECO:0000256" key="3">
    <source>
        <dbReference type="ARBA" id="ARBA00022695"/>
    </source>
</evidence>
<sequence length="221" mass="25194">MFEQRLVWLEKVLGRLNAAGLTINRKKCEFCRSSAKYLGYVLDGDGLLVDEDKVAPVMNYPARTDWKSLRRFLGMFGWYARFIPNDAEMKLPLLKLTKKNAVWIWADEQQRAFKALTEVPVLARPEFAGPFIVQCDASAFAIGCVLSQVFDDGEHPIVYVSHVLTSAERNYMTSEKECLALLWTICKLCPHLEGYKFIAVADHSALQYLRNLKDPTGRLAR</sequence>
<dbReference type="GO" id="GO:0003964">
    <property type="term" value="F:RNA-directed DNA polymerase activity"/>
    <property type="evidence" value="ECO:0007669"/>
    <property type="project" value="UniProtKB-KW"/>
</dbReference>
<name>A0ABD2X2Q2_9HYME</name>
<dbReference type="Gene3D" id="3.30.70.270">
    <property type="match status" value="2"/>
</dbReference>
<evidence type="ECO:0000256" key="2">
    <source>
        <dbReference type="ARBA" id="ARBA00022679"/>
    </source>
</evidence>
<dbReference type="EC" id="2.7.7.49" evidence="1"/>
<dbReference type="AlphaFoldDB" id="A0ABD2X2Q2"/>
<dbReference type="FunFam" id="3.30.70.270:FF:000020">
    <property type="entry name" value="Transposon Tf2-6 polyprotein-like Protein"/>
    <property type="match status" value="1"/>
</dbReference>
<dbReference type="InterPro" id="IPR043128">
    <property type="entry name" value="Rev_trsase/Diguanyl_cyclase"/>
</dbReference>
<evidence type="ECO:0000313" key="10">
    <source>
        <dbReference type="Proteomes" id="UP001627154"/>
    </source>
</evidence>
<keyword evidence="7" id="KW-0695">RNA-directed DNA polymerase</keyword>
<keyword evidence="2" id="KW-0808">Transferase</keyword>
<dbReference type="Pfam" id="PF17917">
    <property type="entry name" value="RT_RNaseH"/>
    <property type="match status" value="1"/>
</dbReference>
<comment type="caution">
    <text evidence="9">The sequence shown here is derived from an EMBL/GenBank/DDBJ whole genome shotgun (WGS) entry which is preliminary data.</text>
</comment>
<organism evidence="9 10">
    <name type="scientific">Trichogramma kaykai</name>
    <dbReference type="NCBI Taxonomy" id="54128"/>
    <lineage>
        <taxon>Eukaryota</taxon>
        <taxon>Metazoa</taxon>
        <taxon>Ecdysozoa</taxon>
        <taxon>Arthropoda</taxon>
        <taxon>Hexapoda</taxon>
        <taxon>Insecta</taxon>
        <taxon>Pterygota</taxon>
        <taxon>Neoptera</taxon>
        <taxon>Endopterygota</taxon>
        <taxon>Hymenoptera</taxon>
        <taxon>Apocrita</taxon>
        <taxon>Proctotrupomorpha</taxon>
        <taxon>Chalcidoidea</taxon>
        <taxon>Trichogrammatidae</taxon>
        <taxon>Trichogramma</taxon>
    </lineage>
</organism>
<proteinExistence type="predicted"/>
<dbReference type="SUPFAM" id="SSF56672">
    <property type="entry name" value="DNA/RNA polymerases"/>
    <property type="match status" value="1"/>
</dbReference>
<dbReference type="PANTHER" id="PTHR37984:SF5">
    <property type="entry name" value="PROTEIN NYNRIN-LIKE"/>
    <property type="match status" value="1"/>
</dbReference>
<evidence type="ECO:0000259" key="8">
    <source>
        <dbReference type="Pfam" id="PF17917"/>
    </source>
</evidence>
<dbReference type="CDD" id="cd09274">
    <property type="entry name" value="RNase_HI_RT_Ty3"/>
    <property type="match status" value="1"/>
</dbReference>
<evidence type="ECO:0000256" key="6">
    <source>
        <dbReference type="ARBA" id="ARBA00022801"/>
    </source>
</evidence>
<dbReference type="FunFam" id="3.10.20.370:FF:000001">
    <property type="entry name" value="Retrovirus-related Pol polyprotein from transposon 17.6-like protein"/>
    <property type="match status" value="1"/>
</dbReference>
<dbReference type="InterPro" id="IPR043502">
    <property type="entry name" value="DNA/RNA_pol_sf"/>
</dbReference>